<accession>A0AAW1CEQ1</accession>
<organism evidence="1 2">
    <name type="scientific">Rhynocoris fuscipes</name>
    <dbReference type="NCBI Taxonomy" id="488301"/>
    <lineage>
        <taxon>Eukaryota</taxon>
        <taxon>Metazoa</taxon>
        <taxon>Ecdysozoa</taxon>
        <taxon>Arthropoda</taxon>
        <taxon>Hexapoda</taxon>
        <taxon>Insecta</taxon>
        <taxon>Pterygota</taxon>
        <taxon>Neoptera</taxon>
        <taxon>Paraneoptera</taxon>
        <taxon>Hemiptera</taxon>
        <taxon>Heteroptera</taxon>
        <taxon>Panheteroptera</taxon>
        <taxon>Cimicomorpha</taxon>
        <taxon>Reduviidae</taxon>
        <taxon>Harpactorinae</taxon>
        <taxon>Harpactorini</taxon>
        <taxon>Rhynocoris</taxon>
    </lineage>
</organism>
<evidence type="ECO:0000313" key="1">
    <source>
        <dbReference type="EMBL" id="KAK9496457.1"/>
    </source>
</evidence>
<dbReference type="EMBL" id="JAPXFL010000080">
    <property type="protein sequence ID" value="KAK9496457.1"/>
    <property type="molecule type" value="Genomic_DNA"/>
</dbReference>
<evidence type="ECO:0000313" key="2">
    <source>
        <dbReference type="Proteomes" id="UP001461498"/>
    </source>
</evidence>
<dbReference type="AlphaFoldDB" id="A0AAW1CEQ1"/>
<reference evidence="1 2" key="1">
    <citation type="submission" date="2022-12" db="EMBL/GenBank/DDBJ databases">
        <title>Chromosome-level genome assembly of true bugs.</title>
        <authorList>
            <person name="Ma L."/>
            <person name="Li H."/>
        </authorList>
    </citation>
    <scope>NUCLEOTIDE SEQUENCE [LARGE SCALE GENOMIC DNA]</scope>
    <source>
        <strain evidence="1">Lab_2022b</strain>
    </source>
</reference>
<comment type="caution">
    <text evidence="1">The sequence shown here is derived from an EMBL/GenBank/DDBJ whole genome shotgun (WGS) entry which is preliminary data.</text>
</comment>
<gene>
    <name evidence="1" type="ORF">O3M35_013247</name>
</gene>
<protein>
    <submittedName>
        <fullName evidence="1">Uncharacterized protein</fullName>
    </submittedName>
</protein>
<sequence>MKCSISLSSAKIVDKFLINSELLVSLFPAYYNSAAGNQGKRDAYSGLETGDYHQNSVQNNNNNHIDFNELTNANLVQHVSQMINDIYKNPNIVKDLQKEFEYSQQQYESSTNALYNPSTSYTKQVSYPQFVTPVYAEKPVEQSYYIPQHGSYESGQDYSGEKSHELTYTAPIQVEKPVPYPVPVKAPYPVSVPQPYPVPIEKPIPYPVVKPIPYPVHYPVPIEHYNTEDAFKKNQETFGFANYHGLQNYQYQLQPIYQKIEPQIPNSYLGIPNFSQFPVQLENYGNFNLTAANCNCTFGTAMKQNQTTTTMRPSTTTSRPSNPKASLISFLLRNLSSS</sequence>
<dbReference type="Proteomes" id="UP001461498">
    <property type="component" value="Unassembled WGS sequence"/>
</dbReference>
<name>A0AAW1CEQ1_9HEMI</name>
<keyword evidence="2" id="KW-1185">Reference proteome</keyword>
<proteinExistence type="predicted"/>